<protein>
    <submittedName>
        <fullName evidence="2">RNA-directed DNA polymerase, eukaryota</fullName>
    </submittedName>
</protein>
<dbReference type="Pfam" id="PF13966">
    <property type="entry name" value="zf-RVT"/>
    <property type="match status" value="1"/>
</dbReference>
<comment type="caution">
    <text evidence="2">The sequence shown here is derived from an EMBL/GenBank/DDBJ whole genome shotgun (WGS) entry which is preliminary data.</text>
</comment>
<accession>A0A699L119</accession>
<sequence length="127" mass="14470">MQNSVDHSLCHSARGRAEAHQLDQLLGLIGSMVLESMDRWYWDLNGNGVFCVKEVRNLLDETFLPKDVNATRWIKYIPIKINVFAWKVYLDRLPTNLNLARRGVQVPSLSCPICNSASEDMSHLLLS</sequence>
<dbReference type="AlphaFoldDB" id="A0A699L119"/>
<reference evidence="2" key="1">
    <citation type="journal article" date="2019" name="Sci. Rep.">
        <title>Draft genome of Tanacetum cinerariifolium, the natural source of mosquito coil.</title>
        <authorList>
            <person name="Yamashiro T."/>
            <person name="Shiraishi A."/>
            <person name="Satake H."/>
            <person name="Nakayama K."/>
        </authorList>
    </citation>
    <scope>NUCLEOTIDE SEQUENCE</scope>
</reference>
<dbReference type="GO" id="GO:0003964">
    <property type="term" value="F:RNA-directed DNA polymerase activity"/>
    <property type="evidence" value="ECO:0007669"/>
    <property type="project" value="UniProtKB-KW"/>
</dbReference>
<keyword evidence="2" id="KW-0548">Nucleotidyltransferase</keyword>
<feature type="domain" description="Reverse transcriptase zinc-binding" evidence="1">
    <location>
        <begin position="52"/>
        <end position="126"/>
    </location>
</feature>
<proteinExistence type="predicted"/>
<name>A0A699L119_TANCI</name>
<evidence type="ECO:0000313" key="2">
    <source>
        <dbReference type="EMBL" id="GFB14426.1"/>
    </source>
</evidence>
<dbReference type="EMBL" id="BKCJ010561717">
    <property type="protein sequence ID" value="GFB14426.1"/>
    <property type="molecule type" value="Genomic_DNA"/>
</dbReference>
<evidence type="ECO:0000259" key="1">
    <source>
        <dbReference type="Pfam" id="PF13966"/>
    </source>
</evidence>
<gene>
    <name evidence="2" type="ORF">Tci_686397</name>
</gene>
<keyword evidence="2" id="KW-0808">Transferase</keyword>
<keyword evidence="2" id="KW-0695">RNA-directed DNA polymerase</keyword>
<organism evidence="2">
    <name type="scientific">Tanacetum cinerariifolium</name>
    <name type="common">Dalmatian daisy</name>
    <name type="synonym">Chrysanthemum cinerariifolium</name>
    <dbReference type="NCBI Taxonomy" id="118510"/>
    <lineage>
        <taxon>Eukaryota</taxon>
        <taxon>Viridiplantae</taxon>
        <taxon>Streptophyta</taxon>
        <taxon>Embryophyta</taxon>
        <taxon>Tracheophyta</taxon>
        <taxon>Spermatophyta</taxon>
        <taxon>Magnoliopsida</taxon>
        <taxon>eudicotyledons</taxon>
        <taxon>Gunneridae</taxon>
        <taxon>Pentapetalae</taxon>
        <taxon>asterids</taxon>
        <taxon>campanulids</taxon>
        <taxon>Asterales</taxon>
        <taxon>Asteraceae</taxon>
        <taxon>Asteroideae</taxon>
        <taxon>Anthemideae</taxon>
        <taxon>Anthemidinae</taxon>
        <taxon>Tanacetum</taxon>
    </lineage>
</organism>
<dbReference type="InterPro" id="IPR026960">
    <property type="entry name" value="RVT-Znf"/>
</dbReference>